<proteinExistence type="predicted"/>
<dbReference type="Proteomes" id="UP000189670">
    <property type="component" value="Unassembled WGS sequence"/>
</dbReference>
<evidence type="ECO:0000313" key="4">
    <source>
        <dbReference type="Proteomes" id="UP000189670"/>
    </source>
</evidence>
<dbReference type="AlphaFoldDB" id="A0A1V1PFK9"/>
<keyword evidence="1" id="KW-0472">Membrane</keyword>
<evidence type="ECO:0000256" key="1">
    <source>
        <dbReference type="SAM" id="Phobius"/>
    </source>
</evidence>
<keyword evidence="1" id="KW-0812">Transmembrane</keyword>
<accession>A0A1V1PFK9</accession>
<feature type="transmembrane region" description="Helical" evidence="1">
    <location>
        <begin position="478"/>
        <end position="504"/>
    </location>
</feature>
<feature type="transmembrane region" description="Helical" evidence="1">
    <location>
        <begin position="525"/>
        <end position="542"/>
    </location>
</feature>
<keyword evidence="1" id="KW-1133">Transmembrane helix</keyword>
<feature type="signal peptide" evidence="2">
    <location>
        <begin position="1"/>
        <end position="20"/>
    </location>
</feature>
<reference evidence="4" key="1">
    <citation type="submission" date="2012-11" db="EMBL/GenBank/DDBJ databases">
        <authorList>
            <person name="Lucero-Rivera Y.E."/>
            <person name="Tovar-Ramirez D."/>
        </authorList>
    </citation>
    <scope>NUCLEOTIDE SEQUENCE [LARGE SCALE GENOMIC DNA]</scope>
    <source>
        <strain evidence="4">Araruama</strain>
    </source>
</reference>
<feature type="transmembrane region" description="Helical" evidence="1">
    <location>
        <begin position="453"/>
        <end position="472"/>
    </location>
</feature>
<feature type="transmembrane region" description="Helical" evidence="1">
    <location>
        <begin position="579"/>
        <end position="600"/>
    </location>
</feature>
<protein>
    <submittedName>
        <fullName evidence="3">Uncharacterized protein</fullName>
    </submittedName>
</protein>
<sequence length="627" mass="72001">MKIIPTIIIIALLINPSAMADFPPSDLLKTLETRLLEKPDCLPACADISQMIISIVPDRFKITLSVHAASDTAIPLPALQGEWLPDQITIDLKPATGIRKDQQKHIWVYVKKGKHQIVLRGAPPERNHFHIPIQIKPRQIKTRATGWLIQGVSDDGQISDNVQFNRIEKSLVKLDKPLSIPAFFHVTRILYISVQWHVVTTVKRITPSENPVSVSIPLLPGESMMTGQIQVKDNKALISMKTNQTQVEWQSVLEFRQRIHLEAPKTNQWVETWILDADTKQHVSFEGIPVIHHQDRQGKHRPTWRPWPTESVDINLTRLSAINGKNLTIDQVRMDMYPGARFHQINLSMKTRVSMGQTHTLKLPIHAMVQSIRIDNTSLPVSTQNNAIGLPLDPGRHDIEIKWHQLDTTFCFLKLPEVHIGMEAVNATVNLHLPGNTWILWTNGPGMGPVVLFWSYLILLAIVSFGLAHLGWTPLKGWQWFLLGLGLTQIHVLEALVVVGWFLIFYYRKQHPMTQYRWLFNFRQLGLILWTGVALYLIYMAIQSGLLGIPQMQIKGNGSTWKFLSWYVDRTNDTLPQPWVVFLPLYVFRIAMLIWALWLAQSLIQWIRWMWTCFSDNDISKWGRTKK</sequence>
<evidence type="ECO:0000256" key="2">
    <source>
        <dbReference type="SAM" id="SignalP"/>
    </source>
</evidence>
<gene>
    <name evidence="3" type="ORF">OMM_00877</name>
</gene>
<keyword evidence="2" id="KW-0732">Signal</keyword>
<evidence type="ECO:0000313" key="3">
    <source>
        <dbReference type="EMBL" id="ETR73543.1"/>
    </source>
</evidence>
<dbReference type="EMBL" id="ATBP01000053">
    <property type="protein sequence ID" value="ETR73543.1"/>
    <property type="molecule type" value="Genomic_DNA"/>
</dbReference>
<comment type="caution">
    <text evidence="3">The sequence shown here is derived from an EMBL/GenBank/DDBJ whole genome shotgun (WGS) entry which is preliminary data.</text>
</comment>
<feature type="chain" id="PRO_5010702772" evidence="2">
    <location>
        <begin position="21"/>
        <end position="627"/>
    </location>
</feature>
<name>A0A1V1PFK9_9BACT</name>
<organism evidence="3 4">
    <name type="scientific">Candidatus Magnetoglobus multicellularis str. Araruama</name>
    <dbReference type="NCBI Taxonomy" id="890399"/>
    <lineage>
        <taxon>Bacteria</taxon>
        <taxon>Pseudomonadati</taxon>
        <taxon>Thermodesulfobacteriota</taxon>
        <taxon>Desulfobacteria</taxon>
        <taxon>Desulfobacterales</taxon>
        <taxon>Desulfobacteraceae</taxon>
        <taxon>Candidatus Magnetoglobus</taxon>
    </lineage>
</organism>